<evidence type="ECO:0000313" key="2">
    <source>
        <dbReference type="EMBL" id="MBB5642413.1"/>
    </source>
</evidence>
<sequence>MTPEDEQPPDLFDFTEDIGSGLKITFDGDGIIGPSCPSCGTEMVPEQRFVKERLVISERCPACGLTVLLPDVFKVLDDE</sequence>
<organism evidence="1 3">
    <name type="scientific">Cryobacterium roopkundense</name>
    <dbReference type="NCBI Taxonomy" id="1001240"/>
    <lineage>
        <taxon>Bacteria</taxon>
        <taxon>Bacillati</taxon>
        <taxon>Actinomycetota</taxon>
        <taxon>Actinomycetes</taxon>
        <taxon>Micrococcales</taxon>
        <taxon>Microbacteriaceae</taxon>
        <taxon>Cryobacterium</taxon>
    </lineage>
</organism>
<dbReference type="Proteomes" id="UP000561726">
    <property type="component" value="Unassembled WGS sequence"/>
</dbReference>
<proteinExistence type="predicted"/>
<reference evidence="1 3" key="1">
    <citation type="submission" date="2014-08" db="EMBL/GenBank/DDBJ databases">
        <authorList>
            <person name="Sisinthy S."/>
        </authorList>
    </citation>
    <scope>NUCLEOTIDE SEQUENCE [LARGE SCALE GENOMIC DNA]</scope>
    <source>
        <strain evidence="1 3">RuG17</strain>
    </source>
</reference>
<reference evidence="2 4" key="2">
    <citation type="submission" date="2020-08" db="EMBL/GenBank/DDBJ databases">
        <title>Sequencing the genomes of 1000 actinobacteria strains.</title>
        <authorList>
            <person name="Klenk H.-P."/>
        </authorList>
    </citation>
    <scope>NUCLEOTIDE SEQUENCE [LARGE SCALE GENOMIC DNA]</scope>
    <source>
        <strain evidence="2 4">DSM 21065</strain>
    </source>
</reference>
<evidence type="ECO:0000313" key="1">
    <source>
        <dbReference type="EMBL" id="KGJ81776.1"/>
    </source>
</evidence>
<dbReference type="EMBL" id="JACHBQ010000001">
    <property type="protein sequence ID" value="MBB5642413.1"/>
    <property type="molecule type" value="Genomic_DNA"/>
</dbReference>
<gene>
    <name evidence="2" type="ORF">BJ997_002961</name>
    <name evidence="1" type="ORF">GY21_01495</name>
</gene>
<dbReference type="RefSeq" id="WP_035834722.1">
    <property type="nucleotide sequence ID" value="NZ_JACHBQ010000001.1"/>
</dbReference>
<dbReference type="EMBL" id="JPXF01000003">
    <property type="protein sequence ID" value="KGJ81776.1"/>
    <property type="molecule type" value="Genomic_DNA"/>
</dbReference>
<dbReference type="AlphaFoldDB" id="A0A099JUB9"/>
<keyword evidence="3" id="KW-1185">Reference proteome</keyword>
<protein>
    <submittedName>
        <fullName evidence="2">Putative OB-fold protein</fullName>
    </submittedName>
</protein>
<dbReference type="OrthoDB" id="5123674at2"/>
<dbReference type="Proteomes" id="UP000029864">
    <property type="component" value="Unassembled WGS sequence"/>
</dbReference>
<evidence type="ECO:0000313" key="4">
    <source>
        <dbReference type="Proteomes" id="UP000561726"/>
    </source>
</evidence>
<comment type="caution">
    <text evidence="1">The sequence shown here is derived from an EMBL/GenBank/DDBJ whole genome shotgun (WGS) entry which is preliminary data.</text>
</comment>
<name>A0A099JUB9_9MICO</name>
<accession>A0A099JUB9</accession>
<evidence type="ECO:0000313" key="3">
    <source>
        <dbReference type="Proteomes" id="UP000029864"/>
    </source>
</evidence>